<evidence type="ECO:0000313" key="1">
    <source>
        <dbReference type="EMBL" id="MDP5226983.1"/>
    </source>
</evidence>
<proteinExistence type="predicted"/>
<keyword evidence="2" id="KW-1185">Reference proteome</keyword>
<gene>
    <name evidence="1" type="ORF">Q9R02_07460</name>
</gene>
<sequence length="259" mass="27658">MTENLIEFTERDIAAAQSLLARADDSPTLPTLSDEEIVALDGIKHEQVVVLPWLSQHQDQRELLCNVALRTLLTKGIVFPLAESPESAPSGLGTDDELTAVMTLRRTGQRAVIAEVAHGDDDRYWLYSYLHGEFTLQELIDSAGIHSFSLIPTAGVPSSILELAGAPGVESETGEVLELSEADLAALAPTRLADVRAVASVIAVGESDDDRPSLVVYASPNGLDVLNARAAGDEVRLTLSRLSMDDTARALSSLLGDMS</sequence>
<name>A0ABT9IN11_9MICC</name>
<dbReference type="RefSeq" id="WP_305996026.1">
    <property type="nucleotide sequence ID" value="NZ_JAVALS010000003.1"/>
</dbReference>
<accession>A0ABT9IN11</accession>
<organism evidence="1 2">
    <name type="scientific">Arthrobacter horti</name>
    <dbReference type="NCBI Taxonomy" id="3068273"/>
    <lineage>
        <taxon>Bacteria</taxon>
        <taxon>Bacillati</taxon>
        <taxon>Actinomycetota</taxon>
        <taxon>Actinomycetes</taxon>
        <taxon>Micrococcales</taxon>
        <taxon>Micrococcaceae</taxon>
        <taxon>Arthrobacter</taxon>
    </lineage>
</organism>
<dbReference type="EMBL" id="JAVALS010000003">
    <property type="protein sequence ID" value="MDP5226983.1"/>
    <property type="molecule type" value="Genomic_DNA"/>
</dbReference>
<dbReference type="Proteomes" id="UP001232725">
    <property type="component" value="Unassembled WGS sequence"/>
</dbReference>
<evidence type="ECO:0008006" key="3">
    <source>
        <dbReference type="Google" id="ProtNLM"/>
    </source>
</evidence>
<comment type="caution">
    <text evidence="1">The sequence shown here is derived from an EMBL/GenBank/DDBJ whole genome shotgun (WGS) entry which is preliminary data.</text>
</comment>
<reference evidence="1 2" key="1">
    <citation type="submission" date="2023-08" db="EMBL/GenBank/DDBJ databases">
        <title>Arthrobacter horti sp. nov., isolated from forest soil.</title>
        <authorList>
            <person name="Park M."/>
        </authorList>
    </citation>
    <scope>NUCLEOTIDE SEQUENCE [LARGE SCALE GENOMIC DNA]</scope>
    <source>
        <strain evidence="1 2">YJM1</strain>
    </source>
</reference>
<protein>
    <recommendedName>
        <fullName evidence="3">ESX secretion-associated protein EspG</fullName>
    </recommendedName>
</protein>
<evidence type="ECO:0000313" key="2">
    <source>
        <dbReference type="Proteomes" id="UP001232725"/>
    </source>
</evidence>